<feature type="domain" description="CBU-0592-like" evidence="2">
    <location>
        <begin position="5"/>
        <end position="78"/>
    </location>
</feature>
<organism evidence="3 4">
    <name type="scientific">Marinoscillum luteum</name>
    <dbReference type="NCBI Taxonomy" id="861051"/>
    <lineage>
        <taxon>Bacteria</taxon>
        <taxon>Pseudomonadati</taxon>
        <taxon>Bacteroidota</taxon>
        <taxon>Cytophagia</taxon>
        <taxon>Cytophagales</taxon>
        <taxon>Reichenbachiellaceae</taxon>
        <taxon>Marinoscillum</taxon>
    </lineage>
</organism>
<reference evidence="3 4" key="1">
    <citation type="journal article" date="2013" name="Int. J. Syst. Evol. Microbiol.">
        <title>Marinoscillum luteum sp. nov., isolated from marine sediment.</title>
        <authorList>
            <person name="Cha I.T."/>
            <person name="Park S.J."/>
            <person name="Kim S.J."/>
            <person name="Kim J.G."/>
            <person name="Jung M.Y."/>
            <person name="Shin K.S."/>
            <person name="Kwon K.K."/>
            <person name="Yang S.H."/>
            <person name="Seo Y.S."/>
            <person name="Rhee S.K."/>
        </authorList>
    </citation>
    <scope>NUCLEOTIDE SEQUENCE [LARGE SCALE GENOMIC DNA]</scope>
    <source>
        <strain evidence="3 4">KCTC 23939</strain>
    </source>
</reference>
<dbReference type="Pfam" id="PF26604">
    <property type="entry name" value="CBU_0592"/>
    <property type="match status" value="1"/>
</dbReference>
<dbReference type="EMBL" id="JBIPKE010000013">
    <property type="protein sequence ID" value="MFH6982786.1"/>
    <property type="molecule type" value="Genomic_DNA"/>
</dbReference>
<evidence type="ECO:0000313" key="3">
    <source>
        <dbReference type="EMBL" id="MFH6982786.1"/>
    </source>
</evidence>
<keyword evidence="1" id="KW-0812">Transmembrane</keyword>
<feature type="transmembrane region" description="Helical" evidence="1">
    <location>
        <begin position="57"/>
        <end position="76"/>
    </location>
</feature>
<protein>
    <recommendedName>
        <fullName evidence="2">CBU-0592-like domain-containing protein</fullName>
    </recommendedName>
</protein>
<proteinExistence type="predicted"/>
<feature type="transmembrane region" description="Helical" evidence="1">
    <location>
        <begin position="32"/>
        <end position="51"/>
    </location>
</feature>
<name>A0ABW7N5C7_9BACT</name>
<sequence>MNTTDWLGSIGVFLILLAYLLNTLGKLTTKDLAFILLNLTGAALACLASILLDYLPFIILEGAWTVVSCFSLVRYLRNPLH</sequence>
<dbReference type="NCBIfam" id="NF047864">
    <property type="entry name" value="CBU_0592_membra"/>
    <property type="match status" value="1"/>
</dbReference>
<dbReference type="Proteomes" id="UP001610063">
    <property type="component" value="Unassembled WGS sequence"/>
</dbReference>
<evidence type="ECO:0000256" key="1">
    <source>
        <dbReference type="SAM" id="Phobius"/>
    </source>
</evidence>
<evidence type="ECO:0000313" key="4">
    <source>
        <dbReference type="Proteomes" id="UP001610063"/>
    </source>
</evidence>
<keyword evidence="1" id="KW-1133">Transmembrane helix</keyword>
<comment type="caution">
    <text evidence="3">The sequence shown here is derived from an EMBL/GenBank/DDBJ whole genome shotgun (WGS) entry which is preliminary data.</text>
</comment>
<gene>
    <name evidence="3" type="ORF">ACHKAR_05025</name>
</gene>
<dbReference type="RefSeq" id="WP_395416430.1">
    <property type="nucleotide sequence ID" value="NZ_JBIPKE010000013.1"/>
</dbReference>
<feature type="transmembrane region" description="Helical" evidence="1">
    <location>
        <begin position="6"/>
        <end position="25"/>
    </location>
</feature>
<keyword evidence="1" id="KW-0472">Membrane</keyword>
<evidence type="ECO:0000259" key="2">
    <source>
        <dbReference type="Pfam" id="PF26604"/>
    </source>
</evidence>
<keyword evidence="4" id="KW-1185">Reference proteome</keyword>
<accession>A0ABW7N5C7</accession>
<dbReference type="InterPro" id="IPR058058">
    <property type="entry name" value="CBU_0592-like"/>
</dbReference>